<gene>
    <name evidence="14 18" type="primary">rnhB</name>
    <name evidence="18" type="ORF">GURASL_07020</name>
</gene>
<keyword evidence="11 14" id="KW-0255">Endonuclease</keyword>
<dbReference type="SUPFAM" id="SSF53098">
    <property type="entry name" value="Ribonuclease H-like"/>
    <property type="match status" value="1"/>
</dbReference>
<dbReference type="PANTHER" id="PTHR10954">
    <property type="entry name" value="RIBONUCLEASE H2 SUBUNIT A"/>
    <property type="match status" value="1"/>
</dbReference>
<keyword evidence="8 14" id="KW-0963">Cytoplasm</keyword>
<evidence type="ECO:0000256" key="15">
    <source>
        <dbReference type="PROSITE-ProRule" id="PRU01319"/>
    </source>
</evidence>
<comment type="subcellular location">
    <subcellularLocation>
        <location evidence="4 14">Cytoplasm</location>
    </subcellularLocation>
</comment>
<dbReference type="PANTHER" id="PTHR10954:SF18">
    <property type="entry name" value="RIBONUCLEASE HII"/>
    <property type="match status" value="1"/>
</dbReference>
<sequence length="217" mass="23093">MTLPLFATDNRPSLWEYETLAVRRGARAIAGVDEAGRGPLAGPVVAAAVVLPPDVSLPGVNDSKKLSGSQREKLFDLIQKRALAVGVGTADHRTIDRLNILQATLLAMKEAVEKLSHPADFLLVDGISKIPAAFPQLTIKKGDSLSISIAAASIVAKVTRDRLMVSYDQRYPGYGFAAHKGYGSAAHLAAIAALGPCPIHRTTFRGVKEFVGRNGEE</sequence>
<evidence type="ECO:0000256" key="16">
    <source>
        <dbReference type="RuleBase" id="RU003515"/>
    </source>
</evidence>
<dbReference type="RefSeq" id="WP_282001813.1">
    <property type="nucleotide sequence ID" value="NZ_AP027151.1"/>
</dbReference>
<comment type="similarity">
    <text evidence="5 14 16">Belongs to the RNase HII family.</text>
</comment>
<evidence type="ECO:0000256" key="14">
    <source>
        <dbReference type="HAMAP-Rule" id="MF_00052"/>
    </source>
</evidence>
<evidence type="ECO:0000256" key="9">
    <source>
        <dbReference type="ARBA" id="ARBA00022722"/>
    </source>
</evidence>
<organism evidence="18 19">
    <name type="scientific">Geotalea uraniireducens</name>
    <dbReference type="NCBI Taxonomy" id="351604"/>
    <lineage>
        <taxon>Bacteria</taxon>
        <taxon>Pseudomonadati</taxon>
        <taxon>Thermodesulfobacteriota</taxon>
        <taxon>Desulfuromonadia</taxon>
        <taxon>Geobacterales</taxon>
        <taxon>Geobacteraceae</taxon>
        <taxon>Geotalea</taxon>
    </lineage>
</organism>
<evidence type="ECO:0000256" key="8">
    <source>
        <dbReference type="ARBA" id="ARBA00022490"/>
    </source>
</evidence>
<evidence type="ECO:0000259" key="17">
    <source>
        <dbReference type="PROSITE" id="PS51975"/>
    </source>
</evidence>
<dbReference type="PROSITE" id="PS51975">
    <property type="entry name" value="RNASE_H_2"/>
    <property type="match status" value="1"/>
</dbReference>
<dbReference type="InterPro" id="IPR022898">
    <property type="entry name" value="RNase_HII"/>
</dbReference>
<evidence type="ECO:0000256" key="13">
    <source>
        <dbReference type="ARBA" id="ARBA00023211"/>
    </source>
</evidence>
<dbReference type="InterPro" id="IPR012337">
    <property type="entry name" value="RNaseH-like_sf"/>
</dbReference>
<dbReference type="EMBL" id="AP027151">
    <property type="protein sequence ID" value="BDV41779.1"/>
    <property type="molecule type" value="Genomic_DNA"/>
</dbReference>
<evidence type="ECO:0000256" key="3">
    <source>
        <dbReference type="ARBA" id="ARBA00004065"/>
    </source>
</evidence>
<evidence type="ECO:0000256" key="7">
    <source>
        <dbReference type="ARBA" id="ARBA00019179"/>
    </source>
</evidence>
<reference evidence="18 19" key="1">
    <citation type="submission" date="2022-12" db="EMBL/GenBank/DDBJ databases">
        <title>Polyphasic characterization of Geotalea uranireducens NIT-SL11 newly isolated from a complex of sewage sludge and microbially reduced graphene oxide.</title>
        <authorList>
            <person name="Xie L."/>
            <person name="Yoshida N."/>
            <person name="Meng L."/>
        </authorList>
    </citation>
    <scope>NUCLEOTIDE SEQUENCE [LARGE SCALE GENOMIC DNA]</scope>
    <source>
        <strain evidence="18 19">NIT-SL11</strain>
    </source>
</reference>
<feature type="binding site" evidence="14 15">
    <location>
        <position position="34"/>
    </location>
    <ligand>
        <name>a divalent metal cation</name>
        <dbReference type="ChEBI" id="CHEBI:60240"/>
    </ligand>
</feature>
<dbReference type="CDD" id="cd07182">
    <property type="entry name" value="RNase_HII_bacteria_HII_like"/>
    <property type="match status" value="1"/>
</dbReference>
<keyword evidence="19" id="KW-1185">Reference proteome</keyword>
<evidence type="ECO:0000256" key="10">
    <source>
        <dbReference type="ARBA" id="ARBA00022723"/>
    </source>
</evidence>
<evidence type="ECO:0000313" key="18">
    <source>
        <dbReference type="EMBL" id="BDV41779.1"/>
    </source>
</evidence>
<evidence type="ECO:0000256" key="6">
    <source>
        <dbReference type="ARBA" id="ARBA00012180"/>
    </source>
</evidence>
<comment type="cofactor">
    <cofactor evidence="14 15">
        <name>Mn(2+)</name>
        <dbReference type="ChEBI" id="CHEBI:29035"/>
    </cofactor>
    <cofactor evidence="14 15">
        <name>Mg(2+)</name>
        <dbReference type="ChEBI" id="CHEBI:18420"/>
    </cofactor>
    <text evidence="14 15">Manganese or magnesium. Binds 1 divalent metal ion per monomer in the absence of substrate. May bind a second metal ion after substrate binding.</text>
</comment>
<comment type="function">
    <text evidence="3 14 16">Endonuclease that specifically degrades the RNA of RNA-DNA hybrids.</text>
</comment>
<dbReference type="InterPro" id="IPR024567">
    <property type="entry name" value="RNase_HII/HIII_dom"/>
</dbReference>
<evidence type="ECO:0000256" key="2">
    <source>
        <dbReference type="ARBA" id="ARBA00001946"/>
    </source>
</evidence>
<keyword evidence="12 14" id="KW-0378">Hydrolase</keyword>
<comment type="cofactor">
    <cofactor evidence="2">
        <name>Mg(2+)</name>
        <dbReference type="ChEBI" id="CHEBI:18420"/>
    </cofactor>
</comment>
<evidence type="ECO:0000256" key="4">
    <source>
        <dbReference type="ARBA" id="ARBA00004496"/>
    </source>
</evidence>
<keyword evidence="10 14" id="KW-0479">Metal-binding</keyword>
<comment type="catalytic activity">
    <reaction evidence="1 14 15 16">
        <text>Endonucleolytic cleavage to 5'-phosphomonoester.</text>
        <dbReference type="EC" id="3.1.26.4"/>
    </reaction>
</comment>
<keyword evidence="13 14" id="KW-0464">Manganese</keyword>
<dbReference type="Proteomes" id="UP001317705">
    <property type="component" value="Chromosome"/>
</dbReference>
<feature type="domain" description="RNase H type-2" evidence="17">
    <location>
        <begin position="27"/>
        <end position="216"/>
    </location>
</feature>
<evidence type="ECO:0000256" key="1">
    <source>
        <dbReference type="ARBA" id="ARBA00000077"/>
    </source>
</evidence>
<dbReference type="NCBIfam" id="NF000594">
    <property type="entry name" value="PRK00015.1-1"/>
    <property type="match status" value="1"/>
</dbReference>
<keyword evidence="9 14" id="KW-0540">Nuclease</keyword>
<evidence type="ECO:0000313" key="19">
    <source>
        <dbReference type="Proteomes" id="UP001317705"/>
    </source>
</evidence>
<name>A0ABM8EH77_9BACT</name>
<dbReference type="EC" id="3.1.26.4" evidence="6 14"/>
<dbReference type="Gene3D" id="3.30.420.10">
    <property type="entry name" value="Ribonuclease H-like superfamily/Ribonuclease H"/>
    <property type="match status" value="1"/>
</dbReference>
<feature type="binding site" evidence="14 15">
    <location>
        <position position="33"/>
    </location>
    <ligand>
        <name>a divalent metal cation</name>
        <dbReference type="ChEBI" id="CHEBI:60240"/>
    </ligand>
</feature>
<evidence type="ECO:0000256" key="12">
    <source>
        <dbReference type="ARBA" id="ARBA00022801"/>
    </source>
</evidence>
<proteinExistence type="inferred from homology"/>
<dbReference type="InterPro" id="IPR036397">
    <property type="entry name" value="RNaseH_sf"/>
</dbReference>
<evidence type="ECO:0000256" key="5">
    <source>
        <dbReference type="ARBA" id="ARBA00007383"/>
    </source>
</evidence>
<feature type="binding site" evidence="14 15">
    <location>
        <position position="125"/>
    </location>
    <ligand>
        <name>a divalent metal cation</name>
        <dbReference type="ChEBI" id="CHEBI:60240"/>
    </ligand>
</feature>
<dbReference type="NCBIfam" id="NF000595">
    <property type="entry name" value="PRK00015.1-3"/>
    <property type="match status" value="1"/>
</dbReference>
<dbReference type="InterPro" id="IPR001352">
    <property type="entry name" value="RNase_HII/HIII"/>
</dbReference>
<protein>
    <recommendedName>
        <fullName evidence="7 14">Ribonuclease HII</fullName>
        <shortName evidence="14">RNase HII</shortName>
        <ecNumber evidence="6 14">3.1.26.4</ecNumber>
    </recommendedName>
</protein>
<evidence type="ECO:0000256" key="11">
    <source>
        <dbReference type="ARBA" id="ARBA00022759"/>
    </source>
</evidence>
<dbReference type="Pfam" id="PF01351">
    <property type="entry name" value="RNase_HII"/>
    <property type="match status" value="1"/>
</dbReference>
<dbReference type="HAMAP" id="MF_00052_B">
    <property type="entry name" value="RNase_HII_B"/>
    <property type="match status" value="1"/>
</dbReference>
<accession>A0ABM8EH77</accession>